<dbReference type="InterPro" id="IPR017451">
    <property type="entry name" value="F-box-assoc_interact_dom"/>
</dbReference>
<dbReference type="NCBIfam" id="TIGR01640">
    <property type="entry name" value="F_box_assoc_1"/>
    <property type="match status" value="1"/>
</dbReference>
<dbReference type="FunCoup" id="A0A2G5CTL3">
    <property type="interactions" value="22"/>
</dbReference>
<dbReference type="Gene3D" id="1.20.1280.50">
    <property type="match status" value="1"/>
</dbReference>
<organism evidence="2 3">
    <name type="scientific">Aquilegia coerulea</name>
    <name type="common">Rocky mountain columbine</name>
    <dbReference type="NCBI Taxonomy" id="218851"/>
    <lineage>
        <taxon>Eukaryota</taxon>
        <taxon>Viridiplantae</taxon>
        <taxon>Streptophyta</taxon>
        <taxon>Embryophyta</taxon>
        <taxon>Tracheophyta</taxon>
        <taxon>Spermatophyta</taxon>
        <taxon>Magnoliopsida</taxon>
        <taxon>Ranunculales</taxon>
        <taxon>Ranunculaceae</taxon>
        <taxon>Thalictroideae</taxon>
        <taxon>Aquilegia</taxon>
    </lineage>
</organism>
<evidence type="ECO:0000313" key="2">
    <source>
        <dbReference type="EMBL" id="PIA34622.1"/>
    </source>
</evidence>
<dbReference type="Proteomes" id="UP000230069">
    <property type="component" value="Unassembled WGS sequence"/>
</dbReference>
<dbReference type="PROSITE" id="PS50181">
    <property type="entry name" value="FBOX"/>
    <property type="match status" value="1"/>
</dbReference>
<sequence length="387" mass="44739">MMKRKEGLPMEMVMEILLRLPVKSLLRFRCVCKTWLEVLKNNLYFSNLHLHYQLMETKHNPNPNDDHGIVFELLERGNEFKYCYADNYNEIDKTTFLKFPFSMSCEIVGICNGLICLRYHISERNSNFYLWNPLIGDVFTVPYSIPIPSCFCNPGGIRQTVFGFGFHEDTNEFKVIRIFYVIPYKWKHLKSEILSHVSVYTLGTNSWRILPDISYKVTKGNESSVLVNGALHWFGAKTGTIVYDVIVSFDLKDEVFQHIPSPKGVRFKYPYSRQIGHMGGLLSFFSSLANEYLHIWVMKEYGLAESWTKQFIIGPSEILGFFPNRLSPLGSANNGDIIIQKDSSELLLYNNKTDSIKSLYKFEISLDAAYIYRGSLVSPTVRTRVCH</sequence>
<accession>A0A2G5CTL3</accession>
<protein>
    <recommendedName>
        <fullName evidence="1">F-box domain-containing protein</fullName>
    </recommendedName>
</protein>
<dbReference type="SMART" id="SM00256">
    <property type="entry name" value="FBOX"/>
    <property type="match status" value="1"/>
</dbReference>
<name>A0A2G5CTL3_AQUCA</name>
<dbReference type="InParanoid" id="A0A2G5CTL3"/>
<feature type="domain" description="F-box" evidence="1">
    <location>
        <begin position="2"/>
        <end position="48"/>
    </location>
</feature>
<evidence type="ECO:0000259" key="1">
    <source>
        <dbReference type="PROSITE" id="PS50181"/>
    </source>
</evidence>
<dbReference type="STRING" id="218851.A0A2G5CTL3"/>
<dbReference type="SUPFAM" id="SSF117281">
    <property type="entry name" value="Kelch motif"/>
    <property type="match status" value="1"/>
</dbReference>
<dbReference type="AlphaFoldDB" id="A0A2G5CTL3"/>
<proteinExistence type="predicted"/>
<keyword evidence="3" id="KW-1185">Reference proteome</keyword>
<evidence type="ECO:0000313" key="3">
    <source>
        <dbReference type="Proteomes" id="UP000230069"/>
    </source>
</evidence>
<dbReference type="EMBL" id="KZ305054">
    <property type="protein sequence ID" value="PIA34622.1"/>
    <property type="molecule type" value="Genomic_DNA"/>
</dbReference>
<dbReference type="Pfam" id="PF08268">
    <property type="entry name" value="FBA_3"/>
    <property type="match status" value="1"/>
</dbReference>
<dbReference type="InterPro" id="IPR036047">
    <property type="entry name" value="F-box-like_dom_sf"/>
</dbReference>
<dbReference type="InterPro" id="IPR013187">
    <property type="entry name" value="F-box-assoc_dom_typ3"/>
</dbReference>
<dbReference type="PANTHER" id="PTHR31672:SF13">
    <property type="entry name" value="F-BOX PROTEIN CPR30-LIKE"/>
    <property type="match status" value="1"/>
</dbReference>
<dbReference type="PANTHER" id="PTHR31672">
    <property type="entry name" value="BNACNNG10540D PROTEIN"/>
    <property type="match status" value="1"/>
</dbReference>
<dbReference type="Pfam" id="PF00646">
    <property type="entry name" value="F-box"/>
    <property type="match status" value="1"/>
</dbReference>
<dbReference type="CDD" id="cd22157">
    <property type="entry name" value="F-box_AtFBW1-like"/>
    <property type="match status" value="1"/>
</dbReference>
<dbReference type="InterPro" id="IPR015915">
    <property type="entry name" value="Kelch-typ_b-propeller"/>
</dbReference>
<reference evidence="2 3" key="1">
    <citation type="submission" date="2017-09" db="EMBL/GenBank/DDBJ databases">
        <title>WGS assembly of Aquilegia coerulea Goldsmith.</title>
        <authorList>
            <person name="Hodges S."/>
            <person name="Kramer E."/>
            <person name="Nordborg M."/>
            <person name="Tomkins J."/>
            <person name="Borevitz J."/>
            <person name="Derieg N."/>
            <person name="Yan J."/>
            <person name="Mihaltcheva S."/>
            <person name="Hayes R.D."/>
            <person name="Rokhsar D."/>
        </authorList>
    </citation>
    <scope>NUCLEOTIDE SEQUENCE [LARGE SCALE GENOMIC DNA]</scope>
    <source>
        <strain evidence="3">cv. Goldsmith</strain>
    </source>
</reference>
<dbReference type="InterPro" id="IPR050796">
    <property type="entry name" value="SCF_F-box_component"/>
</dbReference>
<dbReference type="InterPro" id="IPR001810">
    <property type="entry name" value="F-box_dom"/>
</dbReference>
<dbReference type="OrthoDB" id="5314306at2759"/>
<dbReference type="SUPFAM" id="SSF81383">
    <property type="entry name" value="F-box domain"/>
    <property type="match status" value="1"/>
</dbReference>
<gene>
    <name evidence="2" type="ORF">AQUCO_03700127v1</name>
</gene>